<gene>
    <name evidence="1" type="ORF">CEJ86_30785</name>
</gene>
<dbReference type="Proteomes" id="UP000231987">
    <property type="component" value="Unassembled WGS sequence"/>
</dbReference>
<reference evidence="1 2" key="1">
    <citation type="submission" date="2017-06" db="EMBL/GenBank/DDBJ databases">
        <title>Ensifer strains isolated from leguminous trees and herbs display diverse denitrification phenotypes with some acting as strong N2O sinks.</title>
        <authorList>
            <person name="Woliy K."/>
            <person name="Mania D."/>
            <person name="Bakken L.R."/>
            <person name="Frostegard A."/>
        </authorList>
    </citation>
    <scope>NUCLEOTIDE SEQUENCE [LARGE SCALE GENOMIC DNA]</scope>
    <source>
        <strain evidence="1 2">AC50a</strain>
    </source>
</reference>
<sequence>MSLLAGHNFVLQADRERLLDLMQTYVRVGGTPLSAPFRLRVPRQGGILGPRTDAVDIIIKSVRLMLNPGTNQAVLMLGVEAGVVRIDAEETPFTSGELHVGLEFESGTLLAVKPKSLSLHGVGSTVTDFVNRANLEVNKLLDTERDQRVELFPNIDDQAKLMLIFSKPRVIDSVTVGLFLGDGDPTQVDRAIATGRSISFALAADFVRTNILCRALLSPSERDPAWTAGGPTDLERGRLPAPCGTGHLSRGRDGVDVRITTLNFAFRNGFIEVSGNFDAEDTCWEIRGGTFEQKLFLDFDKATVSILPRLEPSEPIVHYDADILFICRALGFLAGVLVPYIGSVALGIVAVVALEIVKALVDPDIPAQQQQLSPVQGIEGITWESLAIASEGLHLQGSIATEQFSDAHQPSRTWLSGKNLPANVQEGPGGEALYQAPTCEPRVFKYRDFTQQDVKELRLKPEWLVNPVQIEWFVDDMEIPNDAGSPLRFTTTVRTALPPPDGDEVSGHAVELGYDFGLPLGVIGVTPWSVKLTPRPADLRYEVRVEARVTDGAGRTFWSAANPEFIGAWAEFGSDYDEYRSECFKKVRDIVDKKAKVKRRLKPGEPQEEIEWAANYIREYMEARSPETGTVIDAATKLHGVRAISHALAQKRQV</sequence>
<name>A0A2J0YTT8_RHIML</name>
<evidence type="ECO:0000313" key="2">
    <source>
        <dbReference type="Proteomes" id="UP000231987"/>
    </source>
</evidence>
<dbReference type="EMBL" id="NJGD01000028">
    <property type="protein sequence ID" value="PJR09705.1"/>
    <property type="molecule type" value="Genomic_DNA"/>
</dbReference>
<proteinExistence type="predicted"/>
<accession>A0A2J0YTT8</accession>
<dbReference type="AlphaFoldDB" id="A0A2J0YTT8"/>
<dbReference type="RefSeq" id="WP_100674797.1">
    <property type="nucleotide sequence ID" value="NZ_NJGD01000028.1"/>
</dbReference>
<organism evidence="1 2">
    <name type="scientific">Rhizobium meliloti</name>
    <name type="common">Ensifer meliloti</name>
    <name type="synonym">Sinorhizobium meliloti</name>
    <dbReference type="NCBI Taxonomy" id="382"/>
    <lineage>
        <taxon>Bacteria</taxon>
        <taxon>Pseudomonadati</taxon>
        <taxon>Pseudomonadota</taxon>
        <taxon>Alphaproteobacteria</taxon>
        <taxon>Hyphomicrobiales</taxon>
        <taxon>Rhizobiaceae</taxon>
        <taxon>Sinorhizobium/Ensifer group</taxon>
        <taxon>Sinorhizobium</taxon>
    </lineage>
</organism>
<evidence type="ECO:0000313" key="1">
    <source>
        <dbReference type="EMBL" id="PJR09705.1"/>
    </source>
</evidence>
<comment type="caution">
    <text evidence="1">The sequence shown here is derived from an EMBL/GenBank/DDBJ whole genome shotgun (WGS) entry which is preliminary data.</text>
</comment>
<protein>
    <submittedName>
        <fullName evidence="1">Uncharacterized protein</fullName>
    </submittedName>
</protein>